<comment type="caution">
    <text evidence="1">The sequence shown here is derived from an EMBL/GenBank/DDBJ whole genome shotgun (WGS) entry which is preliminary data.</text>
</comment>
<gene>
    <name evidence="1" type="ORF">EZS28_045950</name>
</gene>
<dbReference type="EMBL" id="SNRW01029731">
    <property type="protein sequence ID" value="KAA6358523.1"/>
    <property type="molecule type" value="Genomic_DNA"/>
</dbReference>
<accession>A0A5J4TL99</accession>
<protein>
    <recommendedName>
        <fullName evidence="3">Protein kinase domain-containing protein</fullName>
    </recommendedName>
</protein>
<evidence type="ECO:0008006" key="3">
    <source>
        <dbReference type="Google" id="ProtNLM"/>
    </source>
</evidence>
<organism evidence="1 2">
    <name type="scientific">Streblomastix strix</name>
    <dbReference type="NCBI Taxonomy" id="222440"/>
    <lineage>
        <taxon>Eukaryota</taxon>
        <taxon>Metamonada</taxon>
        <taxon>Preaxostyla</taxon>
        <taxon>Oxymonadida</taxon>
        <taxon>Streblomastigidae</taxon>
        <taxon>Streblomastix</taxon>
    </lineage>
</organism>
<dbReference type="AlphaFoldDB" id="A0A5J4TL99"/>
<dbReference type="Proteomes" id="UP000324800">
    <property type="component" value="Unassembled WGS sequence"/>
</dbReference>
<name>A0A5J4TL99_9EUKA</name>
<sequence length="89" mass="10294">MESCVFQVFKPELGIVAAKVIKKYDFGSKKWRIGFQLTQENQNPFVLKYISANIYGDKAVIIMEVLTVLLRQRKIFPCQSSEQSWCNCV</sequence>
<proteinExistence type="predicted"/>
<evidence type="ECO:0000313" key="1">
    <source>
        <dbReference type="EMBL" id="KAA6358523.1"/>
    </source>
</evidence>
<reference evidence="1 2" key="1">
    <citation type="submission" date="2019-03" db="EMBL/GenBank/DDBJ databases">
        <title>Single cell metagenomics reveals metabolic interactions within the superorganism composed of flagellate Streblomastix strix and complex community of Bacteroidetes bacteria on its surface.</title>
        <authorList>
            <person name="Treitli S.C."/>
            <person name="Kolisko M."/>
            <person name="Husnik F."/>
            <person name="Keeling P."/>
            <person name="Hampl V."/>
        </authorList>
    </citation>
    <scope>NUCLEOTIDE SEQUENCE [LARGE SCALE GENOMIC DNA]</scope>
    <source>
        <strain evidence="1">ST1C</strain>
    </source>
</reference>
<evidence type="ECO:0000313" key="2">
    <source>
        <dbReference type="Proteomes" id="UP000324800"/>
    </source>
</evidence>